<dbReference type="GO" id="GO:0030018">
    <property type="term" value="C:Z disc"/>
    <property type="evidence" value="ECO:0007669"/>
    <property type="project" value="TreeGrafter"/>
</dbReference>
<dbReference type="PANTHER" id="PTHR24205">
    <property type="entry name" value="FOUR AND A HALF LIM DOMAINS PROTEIN"/>
    <property type="match status" value="1"/>
</dbReference>
<evidence type="ECO:0000256" key="4">
    <source>
        <dbReference type="ARBA" id="ARBA00023038"/>
    </source>
</evidence>
<comment type="caution">
    <text evidence="7">The sequence shown here is derived from an EMBL/GenBank/DDBJ whole genome shotgun (WGS) entry which is preliminary data.</text>
</comment>
<dbReference type="GO" id="GO:0005634">
    <property type="term" value="C:nucleus"/>
    <property type="evidence" value="ECO:0007669"/>
    <property type="project" value="TreeGrafter"/>
</dbReference>
<dbReference type="OrthoDB" id="1112565at2759"/>
<dbReference type="EMBL" id="CAJVCH010441674">
    <property type="protein sequence ID" value="CAG7819189.1"/>
    <property type="molecule type" value="Genomic_DNA"/>
</dbReference>
<dbReference type="PROSITE" id="PS00478">
    <property type="entry name" value="LIM_DOMAIN_1"/>
    <property type="match status" value="4"/>
</dbReference>
<accession>A0A8J2KU36</accession>
<dbReference type="InterPro" id="IPR001781">
    <property type="entry name" value="Znf_LIM"/>
</dbReference>
<dbReference type="PANTHER" id="PTHR24205:SF16">
    <property type="entry name" value="GH01042P-RELATED"/>
    <property type="match status" value="1"/>
</dbReference>
<keyword evidence="1 5" id="KW-0479">Metal-binding</keyword>
<organism evidence="7 8">
    <name type="scientific">Allacma fusca</name>
    <dbReference type="NCBI Taxonomy" id="39272"/>
    <lineage>
        <taxon>Eukaryota</taxon>
        <taxon>Metazoa</taxon>
        <taxon>Ecdysozoa</taxon>
        <taxon>Arthropoda</taxon>
        <taxon>Hexapoda</taxon>
        <taxon>Collembola</taxon>
        <taxon>Symphypleona</taxon>
        <taxon>Sminthuridae</taxon>
        <taxon>Allacma</taxon>
    </lineage>
</organism>
<evidence type="ECO:0000256" key="1">
    <source>
        <dbReference type="ARBA" id="ARBA00022723"/>
    </source>
</evidence>
<protein>
    <recommendedName>
        <fullName evidence="6">LIM zinc-binding domain-containing protein</fullName>
    </recommendedName>
</protein>
<keyword evidence="3 5" id="KW-0862">Zinc</keyword>
<keyword evidence="2" id="KW-0677">Repeat</keyword>
<feature type="domain" description="LIM zinc-binding" evidence="6">
    <location>
        <begin position="48"/>
        <end position="108"/>
    </location>
</feature>
<dbReference type="GO" id="GO:0003712">
    <property type="term" value="F:transcription coregulator activity"/>
    <property type="evidence" value="ECO:0007669"/>
    <property type="project" value="TreeGrafter"/>
</dbReference>
<feature type="domain" description="LIM zinc-binding" evidence="6">
    <location>
        <begin position="290"/>
        <end position="354"/>
    </location>
</feature>
<dbReference type="Pfam" id="PF00412">
    <property type="entry name" value="LIM"/>
    <property type="match status" value="5"/>
</dbReference>
<proteinExistence type="predicted"/>
<sequence>MVFTKTYIDEPLKLPSLKGWHWRRNSLGSRDLYADLRRAGSTSPLGLKECYGCRQPLYDPFHLFVVGKSWHKGCFQCTACGQVLSTDKYWERNGLPYCEKDYNNIFYYKCNVCCTTIYQNPVKIKEKHYHSLCFTCKKCTKPLHSHNYRERNGSFYCEDDYHNTFSPRCNGCKKPIRDASDATKTIGGIFHKEHFVCQDCKLPLIGSEFRQVDGKVFCEWDYHRRFSPKCDFCREPVRQGGVRSFGKVWHSECRLRCSTCMKFLAKDDYIRGADDKPYCRNDWRKKFTASVCPTCIRPVYPSATTKSIIAMGKEFHANCFYCRTCFTDLDSKSYWEVEGKPYCYKHYYDRTYQRWRQIPIVREGSVTRTLGRLKLNAPMSRRSMSSLDRL</sequence>
<dbReference type="CDD" id="cd08368">
    <property type="entry name" value="LIM"/>
    <property type="match status" value="2"/>
</dbReference>
<name>A0A8J2KU36_9HEXA</name>
<evidence type="ECO:0000256" key="5">
    <source>
        <dbReference type="PROSITE-ProRule" id="PRU00125"/>
    </source>
</evidence>
<gene>
    <name evidence="7" type="ORF">AFUS01_LOCUS29651</name>
</gene>
<dbReference type="AlphaFoldDB" id="A0A8J2KU36"/>
<dbReference type="PROSITE" id="PS50023">
    <property type="entry name" value="LIM_DOMAIN_2"/>
    <property type="match status" value="3"/>
</dbReference>
<keyword evidence="8" id="KW-1185">Reference proteome</keyword>
<evidence type="ECO:0000259" key="6">
    <source>
        <dbReference type="PROSITE" id="PS50023"/>
    </source>
</evidence>
<evidence type="ECO:0000256" key="3">
    <source>
        <dbReference type="ARBA" id="ARBA00022833"/>
    </source>
</evidence>
<dbReference type="SMART" id="SM00132">
    <property type="entry name" value="LIM"/>
    <property type="match status" value="5"/>
</dbReference>
<evidence type="ECO:0000256" key="2">
    <source>
        <dbReference type="ARBA" id="ARBA00022737"/>
    </source>
</evidence>
<dbReference type="GO" id="GO:0046872">
    <property type="term" value="F:metal ion binding"/>
    <property type="evidence" value="ECO:0007669"/>
    <property type="project" value="UniProtKB-KW"/>
</dbReference>
<keyword evidence="4 5" id="KW-0440">LIM domain</keyword>
<reference evidence="7" key="1">
    <citation type="submission" date="2021-06" db="EMBL/GenBank/DDBJ databases">
        <authorList>
            <person name="Hodson N. C."/>
            <person name="Mongue J. A."/>
            <person name="Jaron S. K."/>
        </authorList>
    </citation>
    <scope>NUCLEOTIDE SEQUENCE</scope>
</reference>
<evidence type="ECO:0000313" key="7">
    <source>
        <dbReference type="EMBL" id="CAG7819189.1"/>
    </source>
</evidence>
<feature type="domain" description="LIM zinc-binding" evidence="6">
    <location>
        <begin position="167"/>
        <end position="228"/>
    </location>
</feature>
<evidence type="ECO:0000313" key="8">
    <source>
        <dbReference type="Proteomes" id="UP000708208"/>
    </source>
</evidence>
<dbReference type="Proteomes" id="UP000708208">
    <property type="component" value="Unassembled WGS sequence"/>
</dbReference>